<keyword evidence="6" id="KW-0460">Magnesium</keyword>
<keyword evidence="7 9" id="KW-0804">Transcription</keyword>
<dbReference type="GO" id="GO:0003677">
    <property type="term" value="F:DNA binding"/>
    <property type="evidence" value="ECO:0007669"/>
    <property type="project" value="InterPro"/>
</dbReference>
<dbReference type="InterPro" id="IPR007080">
    <property type="entry name" value="RNA_pol_Rpb1_1"/>
</dbReference>
<feature type="compositionally biased region" description="Polar residues" evidence="10">
    <location>
        <begin position="1446"/>
        <end position="1464"/>
    </location>
</feature>
<dbReference type="InterPro" id="IPR007066">
    <property type="entry name" value="RNA_pol_Rpb1_3"/>
</dbReference>
<dbReference type="Gene3D" id="2.40.40.20">
    <property type="match status" value="1"/>
</dbReference>
<dbReference type="Pfam" id="PF00623">
    <property type="entry name" value="RNA_pol_Rpb1_2"/>
    <property type="match status" value="1"/>
</dbReference>
<evidence type="ECO:0000256" key="1">
    <source>
        <dbReference type="ARBA" id="ARBA00022478"/>
    </source>
</evidence>
<dbReference type="Pfam" id="PF04983">
    <property type="entry name" value="RNA_pol_Rpb1_3"/>
    <property type="match status" value="1"/>
</dbReference>
<keyword evidence="2 9" id="KW-0808">Transferase</keyword>
<comment type="function">
    <text evidence="9">DNA-dependent RNA polymerase catalyzes the transcription of DNA into RNA using the four ribonucleoside triphosphates as substrates.</text>
</comment>
<dbReference type="PANTHER" id="PTHR19376">
    <property type="entry name" value="DNA-DIRECTED RNA POLYMERASE"/>
    <property type="match status" value="1"/>
</dbReference>
<evidence type="ECO:0000256" key="9">
    <source>
        <dbReference type="RuleBase" id="RU004279"/>
    </source>
</evidence>
<name>A0A397ZWQ1_BRACM</name>
<dbReference type="GO" id="GO:0000428">
    <property type="term" value="C:DNA-directed RNA polymerase complex"/>
    <property type="evidence" value="ECO:0007669"/>
    <property type="project" value="UniProtKB-KW"/>
</dbReference>
<dbReference type="SMART" id="SM00663">
    <property type="entry name" value="RPOLA_N"/>
    <property type="match status" value="1"/>
</dbReference>
<accession>A0A397ZWQ1</accession>
<keyword evidence="4" id="KW-0479">Metal-binding</keyword>
<dbReference type="Pfam" id="PF11523">
    <property type="entry name" value="DUF3223"/>
    <property type="match status" value="1"/>
</dbReference>
<organism evidence="12 13">
    <name type="scientific">Brassica campestris</name>
    <name type="common">Field mustard</name>
    <dbReference type="NCBI Taxonomy" id="3711"/>
    <lineage>
        <taxon>Eukaryota</taxon>
        <taxon>Viridiplantae</taxon>
        <taxon>Streptophyta</taxon>
        <taxon>Embryophyta</taxon>
        <taxon>Tracheophyta</taxon>
        <taxon>Spermatophyta</taxon>
        <taxon>Magnoliopsida</taxon>
        <taxon>eudicotyledons</taxon>
        <taxon>Gunneridae</taxon>
        <taxon>Pentapetalae</taxon>
        <taxon>rosids</taxon>
        <taxon>malvids</taxon>
        <taxon>Brassicales</taxon>
        <taxon>Brassicaceae</taxon>
        <taxon>Brassiceae</taxon>
        <taxon>Brassica</taxon>
    </lineage>
</organism>
<dbReference type="CDD" id="cd02737">
    <property type="entry name" value="RNAP_IV_NRPD1_C"/>
    <property type="match status" value="1"/>
</dbReference>
<evidence type="ECO:0000259" key="11">
    <source>
        <dbReference type="SMART" id="SM00663"/>
    </source>
</evidence>
<feature type="compositionally biased region" description="Polar residues" evidence="10">
    <location>
        <begin position="1612"/>
        <end position="1621"/>
    </location>
</feature>
<dbReference type="GO" id="GO:0003899">
    <property type="term" value="F:DNA-directed RNA polymerase activity"/>
    <property type="evidence" value="ECO:0007669"/>
    <property type="project" value="UniProtKB-EC"/>
</dbReference>
<dbReference type="Gene3D" id="4.10.860.120">
    <property type="entry name" value="RNA polymerase II, clamp domain"/>
    <property type="match status" value="1"/>
</dbReference>
<keyword evidence="5" id="KW-0862">Zinc</keyword>
<evidence type="ECO:0000313" key="13">
    <source>
        <dbReference type="Proteomes" id="UP000264353"/>
    </source>
</evidence>
<dbReference type="InterPro" id="IPR000722">
    <property type="entry name" value="RNA_pol_asu"/>
</dbReference>
<dbReference type="Gene3D" id="3.30.1490.180">
    <property type="entry name" value="RNA polymerase ii"/>
    <property type="match status" value="1"/>
</dbReference>
<dbReference type="SUPFAM" id="SSF64484">
    <property type="entry name" value="beta and beta-prime subunits of DNA dependent RNA-polymerase"/>
    <property type="match status" value="1"/>
</dbReference>
<dbReference type="InterPro" id="IPR006592">
    <property type="entry name" value="RNA_pol_N"/>
</dbReference>
<evidence type="ECO:0000256" key="10">
    <source>
        <dbReference type="SAM" id="MobiDB-lite"/>
    </source>
</evidence>
<feature type="compositionally biased region" description="Basic and acidic residues" evidence="10">
    <location>
        <begin position="1350"/>
        <end position="1367"/>
    </location>
</feature>
<keyword evidence="1 9" id="KW-0240">DNA-directed RNA polymerase</keyword>
<feature type="region of interest" description="Disordered" evidence="10">
    <location>
        <begin position="1979"/>
        <end position="2066"/>
    </location>
</feature>
<evidence type="ECO:0000256" key="5">
    <source>
        <dbReference type="ARBA" id="ARBA00022833"/>
    </source>
</evidence>
<dbReference type="EC" id="2.7.7.6" evidence="9"/>
<evidence type="ECO:0000256" key="2">
    <source>
        <dbReference type="ARBA" id="ARBA00022679"/>
    </source>
</evidence>
<evidence type="ECO:0000256" key="4">
    <source>
        <dbReference type="ARBA" id="ARBA00022723"/>
    </source>
</evidence>
<protein>
    <recommendedName>
        <fullName evidence="9">DNA-directed RNA polymerase subunit</fullName>
        <ecNumber evidence="9">2.7.7.6</ecNumber>
    </recommendedName>
</protein>
<reference evidence="12 13" key="1">
    <citation type="submission" date="2018-06" db="EMBL/GenBank/DDBJ databases">
        <title>WGS assembly of Brassica rapa FPsc.</title>
        <authorList>
            <person name="Bowman J."/>
            <person name="Kohchi T."/>
            <person name="Yamato K."/>
            <person name="Jenkins J."/>
            <person name="Shu S."/>
            <person name="Ishizaki K."/>
            <person name="Yamaoka S."/>
            <person name="Nishihama R."/>
            <person name="Nakamura Y."/>
            <person name="Berger F."/>
            <person name="Adam C."/>
            <person name="Aki S."/>
            <person name="Althoff F."/>
            <person name="Araki T."/>
            <person name="Arteaga-Vazquez M."/>
            <person name="Balasubrmanian S."/>
            <person name="Bauer D."/>
            <person name="Boehm C."/>
            <person name="Briginshaw L."/>
            <person name="Caballero-Perez J."/>
            <person name="Catarino B."/>
            <person name="Chen F."/>
            <person name="Chiyoda S."/>
            <person name="Chovatia M."/>
            <person name="Davies K."/>
            <person name="Delmans M."/>
            <person name="Demura T."/>
            <person name="Dierschke T."/>
            <person name="Dolan L."/>
            <person name="Dorantes-Acosta A."/>
            <person name="Eklund D."/>
            <person name="Florent S."/>
            <person name="Flores-Sandoval E."/>
            <person name="Fujiyama A."/>
            <person name="Fukuzawa H."/>
            <person name="Galik B."/>
            <person name="Grimanelli D."/>
            <person name="Grimwood J."/>
            <person name="Grossniklaus U."/>
            <person name="Hamada T."/>
            <person name="Haseloff J."/>
            <person name="Hetherington A."/>
            <person name="Higo A."/>
            <person name="Hirakawa Y."/>
            <person name="Hundley H."/>
            <person name="Ikeda Y."/>
            <person name="Inoue K."/>
            <person name="Inoue S."/>
            <person name="Ishida S."/>
            <person name="Jia Q."/>
            <person name="Kakita M."/>
            <person name="Kanazawa T."/>
            <person name="Kawai Y."/>
            <person name="Kawashima T."/>
            <person name="Kennedy M."/>
            <person name="Kinose K."/>
            <person name="Kinoshita T."/>
            <person name="Kohara Y."/>
            <person name="Koide E."/>
            <person name="Komatsu K."/>
            <person name="Kopischke S."/>
            <person name="Kubo M."/>
            <person name="Kyozuka J."/>
            <person name="Lagercrantz U."/>
            <person name="Lin S."/>
            <person name="Lindquist E."/>
            <person name="Lipzen A."/>
            <person name="Lu C."/>
            <person name="Luna E."/>
            <person name="Martienssen R."/>
            <person name="Minamino N."/>
            <person name="Mizutani M."/>
            <person name="Mizutani M."/>
            <person name="Mochizuki N."/>
            <person name="Monte I."/>
            <person name="Mosher R."/>
            <person name="Nagasaki H."/>
            <person name="Nakagami H."/>
            <person name="Naramoto S."/>
            <person name="Nishitani K."/>
            <person name="Ohtani M."/>
            <person name="Okamoto T."/>
            <person name="Okumura M."/>
            <person name="Phillips J."/>
            <person name="Pollak B."/>
            <person name="Reinders A."/>
            <person name="Roevekamp M."/>
            <person name="Sano R."/>
            <person name="Sawa S."/>
            <person name="Schmid M."/>
            <person name="Shirakawa M."/>
            <person name="Solano R."/>
            <person name="Spunde A."/>
            <person name="Suetsugu N."/>
            <person name="Sugano S."/>
            <person name="Sugiyama A."/>
            <person name="Sun R."/>
            <person name="Suzuki Y."/>
            <person name="Takenaka M."/>
            <person name="Takezawa D."/>
            <person name="Tomogane H."/>
            <person name="Tsuzuki M."/>
            <person name="Ueda T."/>
            <person name="Umeda M."/>
            <person name="Ward J."/>
            <person name="Watanabe Y."/>
            <person name="Yazaki K."/>
            <person name="Yokoyama R."/>
            <person name="Yoshitake Y."/>
            <person name="Yotsui I."/>
            <person name="Zachgo S."/>
            <person name="Schmutz J."/>
        </authorList>
    </citation>
    <scope>NUCLEOTIDE SEQUENCE [LARGE SCALE GENOMIC DNA]</scope>
    <source>
        <strain evidence="13">cv. B-3</strain>
    </source>
</reference>
<feature type="compositionally biased region" description="Polar residues" evidence="10">
    <location>
        <begin position="1999"/>
        <end position="2066"/>
    </location>
</feature>
<feature type="compositionally biased region" description="Polar residues" evidence="10">
    <location>
        <begin position="1389"/>
        <end position="1402"/>
    </location>
</feature>
<dbReference type="Gene3D" id="1.10.274.100">
    <property type="entry name" value="RNA polymerase Rpb1, domain 3"/>
    <property type="match status" value="1"/>
</dbReference>
<dbReference type="Pfam" id="PF04997">
    <property type="entry name" value="RNA_pol_Rpb1_1"/>
    <property type="match status" value="1"/>
</dbReference>
<feature type="compositionally biased region" description="Polar residues" evidence="10">
    <location>
        <begin position="1726"/>
        <end position="1747"/>
    </location>
</feature>
<feature type="compositionally biased region" description="Polar residues" evidence="10">
    <location>
        <begin position="1541"/>
        <end position="1551"/>
    </location>
</feature>
<comment type="catalytic activity">
    <reaction evidence="8 9">
        <text>RNA(n) + a ribonucleoside 5'-triphosphate = RNA(n+1) + diphosphate</text>
        <dbReference type="Rhea" id="RHEA:21248"/>
        <dbReference type="Rhea" id="RHEA-COMP:14527"/>
        <dbReference type="Rhea" id="RHEA-COMP:17342"/>
        <dbReference type="ChEBI" id="CHEBI:33019"/>
        <dbReference type="ChEBI" id="CHEBI:61557"/>
        <dbReference type="ChEBI" id="CHEBI:140395"/>
        <dbReference type="EC" id="2.7.7.6"/>
    </reaction>
</comment>
<dbReference type="InterPro" id="IPR007081">
    <property type="entry name" value="RNA_pol_Rpb1_5"/>
</dbReference>
<evidence type="ECO:0000313" key="12">
    <source>
        <dbReference type="EMBL" id="RID69992.1"/>
    </source>
</evidence>
<dbReference type="PANTHER" id="PTHR19376:SF51">
    <property type="entry name" value="DNA-DIRECTED RNA POLYMERASE V SUBUNIT 1"/>
    <property type="match status" value="1"/>
</dbReference>
<feature type="domain" description="RNA polymerase N-terminal" evidence="11">
    <location>
        <begin position="204"/>
        <end position="503"/>
    </location>
</feature>
<feature type="compositionally biased region" description="Basic and acidic residues" evidence="10">
    <location>
        <begin position="1420"/>
        <end position="1431"/>
    </location>
</feature>
<sequence>MEEASSSDILEAEIVGISFALATHRQIRLASISDAGINHASQLSNAFLGLPLEFGKCEACGATEPDKCEGHFGYIHLPVPIYHPAHVSELKQMLSLLCLKCLKIKKIKSTSSGLAERLLGVCCEEASNITIKDKSSDGASYLQLRLPSRTRLQEGFWNFLERYGYRYGSDHTRPLLAREVKEILRRIPEETRKKLTAKGHIPQEGYILEYLPVPPNCLSVPEVSDGSNSMSVDPSRIELKDVLRKVVAINNSRSGETNFESHRAEANEMFRVVDTYLQVRGTAKPTRNIDMRFGVSKISDSSSSKAWTEKMRTLFIRKGSGFSSRSVITGDAFRNVNEVGIPMEIAHRITFEERVSVHNIGYLQELVDNKMCLSYTQGSTTYSLRDGSKGHTVLKPGQIVHRRVMDGDVVFINRPPTTHKHSLQALRVYVHEDNTVKINPLMCSPLSADFDGDCVHLFYPQSLTAKAEVLELFSVDKQLRSSHTGQLILQLGLDSLLSLRVMMEQVFLDKASAQQLAMYGSRSLPPPAVVKSSKSGPAWTFFQILQLAFPERLSCRGDGFIVGGSDLLSFDFGVDALASIINGIVTAIMVEKGPKEALAFFDSLQPLLMEHLDPQGFSLSLEDLSMSREDMGVIHNLIVREISPMVSRLRLSYEDELQLENSIQKVKEVAANFMLKSYSMRNLIDIKSNSAINKLVQQIGFLGLQLSDKKKLYTKTLVEDMAQFYKKKYVSTSSSGDFGIVKGCFFHGLDPYEEMAHSVAAREVIVRSSRGLAEPGTLFKNLMAVLRDIVITNDGTVRNTCSNSIVQFKYELSSDNENQGLFEAGDPVGVLAATAMSNPAYKAVLDSSPNSNSSWELMKEVLLCKVNFQNTTNDRRVILYLNECRCGKKYCQENSAYTVRNKLKKVSLKDTAVEFLVEYRKQQAISEIFGMDICLHGHIHLNKTLLEGWNISMQDILQRCEDAINSLVQKKKKKAEDFKKMNLSVSECCSFRGPGSSKDSDMPCLMFSSYNATDPDLERTLDVLCNTIYPVLLETVIKGDPRIASANIIWNSPETTTWIRSRHASRRGEWVLDVTVEKSDVKQSGDAWRVVIDSCLSVLHLIDTKRSIPYSIKQVQELLGLSCAFEQAVQRLSASVRKVSKGVLKEHIILVANNMTCSGDMLGFNSGGYKALTRSLNIKAPFTEATLIAPRKCFEKAAEKCHKDSLSTVVGSCSWGKRVDVGTGSQFELLWNKKETGLENDDETDVFSFLQMVRSTKTADAYVSSPGFDVTEEEMAEWAESPERDSALGEPKFDDSAEFQNLLDEGKASESKWDNGSLWENGCSSGSEWGVSKNAGGEENTESGWGKAANVEKEDASSGWNSKKDAQETTNTDSWGAWGSKTKDDAENATPSWGTRPAQNDSVVIENGEPSSDVWGPKAVSDKPWGKKNSETEPAPAAWGKKNSESESTAAAWGSSNKKNTGTESDGAAWGSTDKKNPENESNAAAWGSGAKMNKETEPASAAWGSWGKKSSETVSGGADWGNSGKRVSETEAGAGGWASRNRSLETQSGGATWGSRDKSKFETESGAAAWGSQAKNNSETESGSGAAAWGAWDKKKPETESGGGAPAWGSQAKNNSETESGSGGAAWGTWDKKKPETESGGGAWGSPAKKNSETESGAGASTWGAWDKKKPETESGGGGAAWGSQAKNNSETELGSGAAAWGKKKPETESGGGAAWGSQAKKNSESQLGTANWGSKDTNNSENGSDSAAWGKKKNSEAEPTSVAWGSWGQPSPPASDKDAQEDDGNPWVSLKATNSGEKEGNETSQWGVPNKRYPSAGSQSQGGGGGADWKRNRPPRTPGSESIMGPMFTATRQRVDMFTSEEQELLSDVDPVMRRLRKIMHQSGYTDGEPISDEDKTYVLEQILNYHPEKDAKLGPGLDFITVDKHTTFTESRCFFVVSTDGTKQDFSYRKCINNYLVEKFPNLAEEFIAKYFRKRDNENRDKNSQEATPPGEKDSQTQPIDNGSQDSQPQSIGNEVGDTQPQSQVEDSQPIGNEGGDTQLQSQVEDSQPIGNGGEDSQTQPQG</sequence>
<proteinExistence type="inferred from homology"/>
<dbReference type="Pfam" id="PF04998">
    <property type="entry name" value="RNA_pol_Rpb1_5"/>
    <property type="match status" value="1"/>
</dbReference>
<dbReference type="GO" id="GO:0006351">
    <property type="term" value="P:DNA-templated transcription"/>
    <property type="evidence" value="ECO:0007669"/>
    <property type="project" value="InterPro"/>
</dbReference>
<comment type="similarity">
    <text evidence="9">Belongs to the RNA polymerase beta' chain family.</text>
</comment>
<evidence type="ECO:0000256" key="8">
    <source>
        <dbReference type="ARBA" id="ARBA00048552"/>
    </source>
</evidence>
<evidence type="ECO:0000256" key="3">
    <source>
        <dbReference type="ARBA" id="ARBA00022695"/>
    </source>
</evidence>
<feature type="region of interest" description="Disordered" evidence="10">
    <location>
        <begin position="1308"/>
        <end position="1846"/>
    </location>
</feature>
<dbReference type="GO" id="GO:0046872">
    <property type="term" value="F:metal ion binding"/>
    <property type="evidence" value="ECO:0007669"/>
    <property type="project" value="UniProtKB-KW"/>
</dbReference>
<evidence type="ECO:0000256" key="7">
    <source>
        <dbReference type="ARBA" id="ARBA00023163"/>
    </source>
</evidence>
<dbReference type="InterPro" id="IPR040402">
    <property type="entry name" value="NRPD1_C"/>
</dbReference>
<dbReference type="Gene3D" id="3.10.450.40">
    <property type="match status" value="1"/>
</dbReference>
<dbReference type="EMBL" id="CM010630">
    <property type="protein sequence ID" value="RID69992.1"/>
    <property type="molecule type" value="Genomic_DNA"/>
</dbReference>
<dbReference type="InterPro" id="IPR045867">
    <property type="entry name" value="DNA-dir_RpoC_beta_prime"/>
</dbReference>
<dbReference type="InterPro" id="IPR044893">
    <property type="entry name" value="RNA_pol_Rpb1_clamp_domain"/>
</dbReference>
<keyword evidence="3 9" id="KW-0548">Nucleotidyltransferase</keyword>
<gene>
    <name evidence="12" type="ORF">BRARA_C02049</name>
</gene>
<evidence type="ECO:0000256" key="6">
    <source>
        <dbReference type="ARBA" id="ARBA00022842"/>
    </source>
</evidence>
<feature type="compositionally biased region" description="Low complexity" evidence="10">
    <location>
        <begin position="1583"/>
        <end position="1592"/>
    </location>
</feature>
<dbReference type="Proteomes" id="UP000264353">
    <property type="component" value="Chromosome A3"/>
</dbReference>
<dbReference type="InterPro" id="IPR042102">
    <property type="entry name" value="RNA_pol_Rpb1_3_sf"/>
</dbReference>